<keyword evidence="2" id="KW-0547">Nucleotide-binding</keyword>
<dbReference type="Gene3D" id="1.10.510.10">
    <property type="entry name" value="Transferase(Phosphotransferase) domain 1"/>
    <property type="match status" value="1"/>
</dbReference>
<reference evidence="5 6" key="1">
    <citation type="submission" date="2018-04" db="EMBL/GenBank/DDBJ databases">
        <authorList>
            <person name="Vogel A."/>
        </authorList>
    </citation>
    <scope>NUCLEOTIDE SEQUENCE [LARGE SCALE GENOMIC DNA]</scope>
</reference>
<feature type="domain" description="Protein kinase" evidence="4">
    <location>
        <begin position="1"/>
        <end position="137"/>
    </location>
</feature>
<keyword evidence="6" id="KW-1185">Reference proteome</keyword>
<dbReference type="GO" id="GO:0005524">
    <property type="term" value="F:ATP binding"/>
    <property type="evidence" value="ECO:0007669"/>
    <property type="project" value="UniProtKB-KW"/>
</dbReference>
<dbReference type="OrthoDB" id="1890790at2759"/>
<evidence type="ECO:0000256" key="1">
    <source>
        <dbReference type="ARBA" id="ARBA00022527"/>
    </source>
</evidence>
<protein>
    <recommendedName>
        <fullName evidence="4">Protein kinase domain-containing protein</fullName>
    </recommendedName>
</protein>
<keyword evidence="1" id="KW-0418">Kinase</keyword>
<dbReference type="PANTHER" id="PTHR47989:SF23">
    <property type="entry name" value="RECEPTOR-LIKE SERINE_THREONINE-PROTEIN KINASE NCRK ISOFORM X1"/>
    <property type="match status" value="1"/>
</dbReference>
<evidence type="ECO:0000256" key="2">
    <source>
        <dbReference type="ARBA" id="ARBA00022741"/>
    </source>
</evidence>
<proteinExistence type="predicted"/>
<keyword evidence="3" id="KW-0067">ATP-binding</keyword>
<evidence type="ECO:0000313" key="6">
    <source>
        <dbReference type="Proteomes" id="UP000595140"/>
    </source>
</evidence>
<dbReference type="PANTHER" id="PTHR47989">
    <property type="entry name" value="OS01G0750732 PROTEIN"/>
    <property type="match status" value="1"/>
</dbReference>
<evidence type="ECO:0000256" key="3">
    <source>
        <dbReference type="ARBA" id="ARBA00022840"/>
    </source>
</evidence>
<evidence type="ECO:0000313" key="5">
    <source>
        <dbReference type="EMBL" id="VFQ91496.1"/>
    </source>
</evidence>
<keyword evidence="1" id="KW-0723">Serine/threonine-protein kinase</keyword>
<name>A0A484MTJ9_9ASTE</name>
<sequence length="246" mass="27711">MAKQLHSDGGMGSSCSSSPARMQGTFGYFAPEYAIVGRASLKSDVFSFGVVLLELITGRHPIQRSVSKGREESLVVWATPRLQDSKLVISELPDPNMKGAFEEEEMQVMAYLAKECLLLDPDSRPTMSEVVQIISTIAPEKSKRNNLLQGHNFKRSLSHSIERRGRRVLNPTAQEEIKHIANCEKHDDHNVEINENEEVGSDQTKQEERVIVTFPSKDNKRWRPQDDAAVDLIEPRFESFHVPSIV</sequence>
<dbReference type="Proteomes" id="UP000595140">
    <property type="component" value="Unassembled WGS sequence"/>
</dbReference>
<dbReference type="InterPro" id="IPR000719">
    <property type="entry name" value="Prot_kinase_dom"/>
</dbReference>
<accession>A0A484MTJ9</accession>
<keyword evidence="1" id="KW-0808">Transferase</keyword>
<dbReference type="Pfam" id="PF00069">
    <property type="entry name" value="Pkinase"/>
    <property type="match status" value="1"/>
</dbReference>
<dbReference type="AlphaFoldDB" id="A0A484MTJ9"/>
<dbReference type="InterPro" id="IPR011009">
    <property type="entry name" value="Kinase-like_dom_sf"/>
</dbReference>
<gene>
    <name evidence="5" type="ORF">CCAM_LOCUS33272</name>
</gene>
<dbReference type="SUPFAM" id="SSF56112">
    <property type="entry name" value="Protein kinase-like (PK-like)"/>
    <property type="match status" value="1"/>
</dbReference>
<dbReference type="PROSITE" id="PS50011">
    <property type="entry name" value="PROTEIN_KINASE_DOM"/>
    <property type="match status" value="1"/>
</dbReference>
<organism evidence="5 6">
    <name type="scientific">Cuscuta campestris</name>
    <dbReference type="NCBI Taxonomy" id="132261"/>
    <lineage>
        <taxon>Eukaryota</taxon>
        <taxon>Viridiplantae</taxon>
        <taxon>Streptophyta</taxon>
        <taxon>Embryophyta</taxon>
        <taxon>Tracheophyta</taxon>
        <taxon>Spermatophyta</taxon>
        <taxon>Magnoliopsida</taxon>
        <taxon>eudicotyledons</taxon>
        <taxon>Gunneridae</taxon>
        <taxon>Pentapetalae</taxon>
        <taxon>asterids</taxon>
        <taxon>lamiids</taxon>
        <taxon>Solanales</taxon>
        <taxon>Convolvulaceae</taxon>
        <taxon>Cuscuteae</taxon>
        <taxon>Cuscuta</taxon>
        <taxon>Cuscuta subgen. Grammica</taxon>
        <taxon>Cuscuta sect. Cleistogrammica</taxon>
    </lineage>
</organism>
<dbReference type="EMBL" id="OOIL02004368">
    <property type="protein sequence ID" value="VFQ91496.1"/>
    <property type="molecule type" value="Genomic_DNA"/>
</dbReference>
<evidence type="ECO:0000259" key="4">
    <source>
        <dbReference type="PROSITE" id="PS50011"/>
    </source>
</evidence>
<dbReference type="GO" id="GO:0004674">
    <property type="term" value="F:protein serine/threonine kinase activity"/>
    <property type="evidence" value="ECO:0007669"/>
    <property type="project" value="UniProtKB-KW"/>
</dbReference>